<name>F8N9Y9_9BACT</name>
<dbReference type="STRING" id="688246.Premu_2434"/>
<organism evidence="2 3">
    <name type="scientific">Hallella multisaccharivorax DSM 17128</name>
    <dbReference type="NCBI Taxonomy" id="688246"/>
    <lineage>
        <taxon>Bacteria</taxon>
        <taxon>Pseudomonadati</taxon>
        <taxon>Bacteroidota</taxon>
        <taxon>Bacteroidia</taxon>
        <taxon>Bacteroidales</taxon>
        <taxon>Prevotellaceae</taxon>
        <taxon>Hallella</taxon>
    </lineage>
</organism>
<reference evidence="3" key="1">
    <citation type="journal article" date="2011" name="Stand. Genomic Sci.">
        <title>Non-contiguous finished genome sequence of the opportunistic oral pathogen Prevotella multisaccharivorax type strain (PPPA20).</title>
        <authorList>
            <person name="Pati A."/>
            <person name="Gronow S."/>
            <person name="Lu M."/>
            <person name="Lapidus A."/>
            <person name="Nolan M."/>
            <person name="Lucas S."/>
            <person name="Hammon N."/>
            <person name="Deshpande S."/>
            <person name="Cheng J.F."/>
            <person name="Tapia R."/>
            <person name="Han C."/>
            <person name="Goodwin L."/>
            <person name="Pitluck S."/>
            <person name="Liolios K."/>
            <person name="Pagani I."/>
            <person name="Mavromatis K."/>
            <person name="Mikhailova N."/>
            <person name="Huntemann M."/>
            <person name="Chen A."/>
            <person name="Palaniappan K."/>
            <person name="Land M."/>
            <person name="Hauser L."/>
            <person name="Detter J.C."/>
            <person name="Brambilla E.M."/>
            <person name="Rohde M."/>
            <person name="Goker M."/>
            <person name="Woyke T."/>
            <person name="Bristow J."/>
            <person name="Eisen J.A."/>
            <person name="Markowitz V."/>
            <person name="Hugenholtz P."/>
            <person name="Kyrpides N.C."/>
            <person name="Klenk H.P."/>
            <person name="Ivanova N."/>
        </authorList>
    </citation>
    <scope>NUCLEOTIDE SEQUENCE [LARGE SCALE GENOMIC DNA]</scope>
    <source>
        <strain evidence="3">DSM 17128</strain>
    </source>
</reference>
<feature type="transmembrane region" description="Helical" evidence="1">
    <location>
        <begin position="29"/>
        <end position="51"/>
    </location>
</feature>
<dbReference type="OrthoDB" id="7057889at2"/>
<keyword evidence="1" id="KW-1133">Transmembrane helix</keyword>
<dbReference type="Proteomes" id="UP000002772">
    <property type="component" value="Unassembled WGS sequence"/>
</dbReference>
<keyword evidence="3" id="KW-1185">Reference proteome</keyword>
<evidence type="ECO:0008006" key="4">
    <source>
        <dbReference type="Google" id="ProtNLM"/>
    </source>
</evidence>
<dbReference type="EMBL" id="GL945017">
    <property type="protein sequence ID" value="EGN57806.1"/>
    <property type="molecule type" value="Genomic_DNA"/>
</dbReference>
<keyword evidence="1" id="KW-0472">Membrane</keyword>
<protein>
    <recommendedName>
        <fullName evidence="4">HlyD family secretion protein</fullName>
    </recommendedName>
</protein>
<accession>F8N9Y9</accession>
<sequence>MKESKHDIPNIELRSEEVQELMGKIPPTILRIGISIILGFVLIIVILSILIKYPEIKTVPVVIKNVNNITNIKTAFAGRIIKIKMDSSHVYKDDTLAALLTINEDKNDTFYIISPSRGIIYPCNVFNKKDIVEKNTILFVLADSIQKTLLAKSYVSNKLRKEIKTGMTIETNIEGATLQGKVKNIAKFANPNNGTYAITMIFDTPKEFKNIIIWNIQSKVRIRITNQSIFNRFFHEKIPHMEQN</sequence>
<evidence type="ECO:0000313" key="3">
    <source>
        <dbReference type="Proteomes" id="UP000002772"/>
    </source>
</evidence>
<dbReference type="AlphaFoldDB" id="F8N9Y9"/>
<keyword evidence="1" id="KW-0812">Transmembrane</keyword>
<gene>
    <name evidence="2" type="ORF">Premu_2434</name>
</gene>
<dbReference type="eggNOG" id="COG0845">
    <property type="taxonomic scope" value="Bacteria"/>
</dbReference>
<dbReference type="HOGENOM" id="CLU_1141777_0_0_10"/>
<evidence type="ECO:0000313" key="2">
    <source>
        <dbReference type="EMBL" id="EGN57806.1"/>
    </source>
</evidence>
<evidence type="ECO:0000256" key="1">
    <source>
        <dbReference type="SAM" id="Phobius"/>
    </source>
</evidence>
<proteinExistence type="predicted"/>
<dbReference type="RefSeq" id="WP_007575617.1">
    <property type="nucleotide sequence ID" value="NZ_BPTS01000002.1"/>
</dbReference>